<reference evidence="1" key="1">
    <citation type="journal article" date="2020" name="Biotechnol. Biofuels">
        <title>New insights from the biogas microbiome by comprehensive genome-resolved metagenomics of nearly 1600 species originating from multiple anaerobic digesters.</title>
        <authorList>
            <person name="Campanaro S."/>
            <person name="Treu L."/>
            <person name="Rodriguez-R L.M."/>
            <person name="Kovalovszki A."/>
            <person name="Ziels R.M."/>
            <person name="Maus I."/>
            <person name="Zhu X."/>
            <person name="Kougias P.G."/>
            <person name="Basile A."/>
            <person name="Luo G."/>
            <person name="Schluter A."/>
            <person name="Konstantinidis K.T."/>
            <person name="Angelidaki I."/>
        </authorList>
    </citation>
    <scope>NUCLEOTIDE SEQUENCE</scope>
    <source>
        <strain evidence="1">AS06rmzACSIP_7</strain>
    </source>
</reference>
<name>A0A971M6W3_9BACT</name>
<organism evidence="1 2">
    <name type="scientific">Syntrophorhabdus aromaticivorans</name>
    <dbReference type="NCBI Taxonomy" id="328301"/>
    <lineage>
        <taxon>Bacteria</taxon>
        <taxon>Pseudomonadati</taxon>
        <taxon>Thermodesulfobacteriota</taxon>
        <taxon>Syntrophorhabdia</taxon>
        <taxon>Syntrophorhabdales</taxon>
        <taxon>Syntrophorhabdaceae</taxon>
        <taxon>Syntrophorhabdus</taxon>
    </lineage>
</organism>
<dbReference type="AlphaFoldDB" id="A0A971M6W3"/>
<feature type="non-terminal residue" evidence="1">
    <location>
        <position position="159"/>
    </location>
</feature>
<dbReference type="Proteomes" id="UP000777265">
    <property type="component" value="Unassembled WGS sequence"/>
</dbReference>
<reference evidence="1" key="2">
    <citation type="submission" date="2020-01" db="EMBL/GenBank/DDBJ databases">
        <authorList>
            <person name="Campanaro S."/>
        </authorList>
    </citation>
    <scope>NUCLEOTIDE SEQUENCE</scope>
    <source>
        <strain evidence="1">AS06rmzACSIP_7</strain>
    </source>
</reference>
<protein>
    <submittedName>
        <fullName evidence="1">Uncharacterized protein</fullName>
    </submittedName>
</protein>
<evidence type="ECO:0000313" key="1">
    <source>
        <dbReference type="EMBL" id="NLW36251.1"/>
    </source>
</evidence>
<gene>
    <name evidence="1" type="ORF">GXY80_12375</name>
</gene>
<evidence type="ECO:0000313" key="2">
    <source>
        <dbReference type="Proteomes" id="UP000777265"/>
    </source>
</evidence>
<proteinExistence type="predicted"/>
<sequence>MWVEIFKTGSYKNEGGAPKAFCKADLDEMVRKYDPRVHEAPVAIGPVTDTSPAWAWIKSLKAEGNILYAELKEAVPEFIDMLRKGMFKKRSITLTSSGGLKRINFLGAPPPSIPGLDNIRFSANAACITYDFAEEIFQQGKPSDKLEVLVHCKMNEKPD</sequence>
<accession>A0A971M6W3</accession>
<dbReference type="EMBL" id="JAAYEE010000226">
    <property type="protein sequence ID" value="NLW36251.1"/>
    <property type="molecule type" value="Genomic_DNA"/>
</dbReference>
<comment type="caution">
    <text evidence="1">The sequence shown here is derived from an EMBL/GenBank/DDBJ whole genome shotgun (WGS) entry which is preliminary data.</text>
</comment>